<gene>
    <name evidence="2" type="ordered locus">ABC1061</name>
</gene>
<dbReference type="KEGG" id="bcl:ABC1061"/>
<dbReference type="eggNOG" id="ENOG50336Y0">
    <property type="taxonomic scope" value="Bacteria"/>
</dbReference>
<accession>Q5WJ55</accession>
<dbReference type="HOGENOM" id="CLU_1227920_0_0_9"/>
<reference evidence="2 3" key="2">
    <citation type="journal article" date="1995" name="Appl. Microbiol. Biotechnol.">
        <title>Purification and properties of an alkaline protease from alkalophilic Bacillus sp. KSM-K16.</title>
        <authorList>
            <person name="Kobayashi T."/>
            <person name="Hakamada Y."/>
            <person name="Adachi S."/>
            <person name="Hitomi J."/>
            <person name="Yoshimatsu T."/>
            <person name="Koike K."/>
            <person name="Kawai S."/>
            <person name="Ito S."/>
        </authorList>
    </citation>
    <scope>NUCLEOTIDE SEQUENCE [LARGE SCALE GENOMIC DNA]</scope>
    <source>
        <strain evidence="2 3">KSM-K16</strain>
    </source>
</reference>
<sequence length="225" mass="24807">MAKAFQGFLFKSCRHSDGQGVLESGYSFTLAVNYYLDDFPTLARPRSFTWGKVLATRFILVKPAKVAELGYDLSKVRKVETGGKGIDNVKPGDKSSLAPGGGLAAHEVKGGHLIDRHIGKTDEQLLERLKSNPKITGSSTFKDRMTAERVADTVLKDPKNMEKIQKWLSDPNSRPTLPLKFKGDGEIIGRSVTRNSEVIENVTNAKIILRKDKNGSFILTGYPVK</sequence>
<reference evidence="2 3" key="5">
    <citation type="journal article" date="2007" name="Extremophiles">
        <title>Intragenomic diversity of the V1 regions of 16S rRNA genes in high-alkaline protease-producing Bacillus clausii spp.</title>
        <authorList>
            <person name="Kageyama Y."/>
            <person name="Takaki Y."/>
            <person name="Shimamura S."/>
            <person name="Nishi S."/>
            <person name="Nogi Y."/>
            <person name="Uchimura K."/>
            <person name="Kobayashi T."/>
            <person name="Hitomi J."/>
            <person name="Ozaki K."/>
            <person name="Kawai S."/>
            <person name="Ito S."/>
            <person name="Horikoshi K."/>
        </authorList>
    </citation>
    <scope>NUCLEOTIDE SEQUENCE [LARGE SCALE GENOMIC DNA]</scope>
    <source>
        <strain evidence="2 3">KSM-K16</strain>
    </source>
</reference>
<evidence type="ECO:0000259" key="1">
    <source>
        <dbReference type="Pfam" id="PF18431"/>
    </source>
</evidence>
<reference evidence="2 3" key="1">
    <citation type="journal article" date="1994" name="J. Ferment. Bioeng.">
        <title>Molecular cloning and nucleotide sequence of the gene for an alkaline protease from the alkalophilic Bacillus sp. KSM-K16.</title>
        <authorList>
            <person name="Hakamada Y."/>
            <person name="Kobayashi T."/>
            <person name="Hitomi J."/>
            <person name="Kawai S."/>
            <person name="Ito S."/>
        </authorList>
    </citation>
    <scope>NUCLEOTIDE SEQUENCE [LARGE SCALE GENOMIC DNA]</scope>
    <source>
        <strain evidence="2 3">KSM-K16</strain>
    </source>
</reference>
<organism evidence="2 3">
    <name type="scientific">Shouchella clausii (strain KSM-K16)</name>
    <name type="common">Alkalihalobacillus clausii</name>
    <dbReference type="NCBI Taxonomy" id="66692"/>
    <lineage>
        <taxon>Bacteria</taxon>
        <taxon>Bacillati</taxon>
        <taxon>Bacillota</taxon>
        <taxon>Bacilli</taxon>
        <taxon>Bacillales</taxon>
        <taxon>Bacillaceae</taxon>
        <taxon>Shouchella</taxon>
    </lineage>
</organism>
<dbReference type="AlphaFoldDB" id="Q5WJ55"/>
<proteinExistence type="predicted"/>
<evidence type="ECO:0000313" key="2">
    <source>
        <dbReference type="EMBL" id="BAD63600.1"/>
    </source>
</evidence>
<dbReference type="Pfam" id="PF18431">
    <property type="entry name" value="RNAse_A_bac"/>
    <property type="match status" value="1"/>
</dbReference>
<dbReference type="CDD" id="cd20684">
    <property type="entry name" value="CdiA-CT_Yk_RNaseA-like"/>
    <property type="match status" value="1"/>
</dbReference>
<dbReference type="STRING" id="66692.ABC1061"/>
<evidence type="ECO:0000313" key="3">
    <source>
        <dbReference type="Proteomes" id="UP000001168"/>
    </source>
</evidence>
<keyword evidence="3" id="KW-1185">Reference proteome</keyword>
<dbReference type="InterPro" id="IPR041436">
    <property type="entry name" value="RNAse_A_bac"/>
</dbReference>
<dbReference type="Proteomes" id="UP000001168">
    <property type="component" value="Chromosome"/>
</dbReference>
<feature type="domain" description="Bacterial CdiA-CT RNAse A" evidence="1">
    <location>
        <begin position="111"/>
        <end position="223"/>
    </location>
</feature>
<name>Q5WJ55_SHOC1</name>
<dbReference type="EMBL" id="AP006627">
    <property type="protein sequence ID" value="BAD63600.1"/>
    <property type="molecule type" value="Genomic_DNA"/>
</dbReference>
<reference evidence="2 3" key="3">
    <citation type="journal article" date="1997" name="Protein Eng.">
        <title>High-resolution crystal structure of M-protease: phylogeny aided analysis of the high-alkaline adaptation mechanism.</title>
        <authorList>
            <person name="Shirai T."/>
            <person name="Suzuki A."/>
            <person name="Yamane T."/>
            <person name="Ashida T."/>
            <person name="Kobayashi T."/>
            <person name="Ito S."/>
        </authorList>
    </citation>
    <scope>NUCLEOTIDE SEQUENCE [LARGE SCALE GENOMIC DNA]</scope>
    <source>
        <strain evidence="2 3">KSM-K16</strain>
    </source>
</reference>
<reference evidence="3" key="4">
    <citation type="submission" date="2003-10" db="EMBL/GenBank/DDBJ databases">
        <title>The complete genome sequence of the alkaliphilic Bacillus clausii KSM-K16.</title>
        <authorList>
            <person name="Takaki Y."/>
            <person name="Kageyama Y."/>
            <person name="Shimamura S."/>
            <person name="Suzuki H."/>
            <person name="Nishi S."/>
            <person name="Hatada Y."/>
            <person name="Kawai S."/>
            <person name="Ito S."/>
            <person name="Horikoshi K."/>
        </authorList>
    </citation>
    <scope>NUCLEOTIDE SEQUENCE [LARGE SCALE GENOMIC DNA]</scope>
    <source>
        <strain evidence="3">KSM-K16</strain>
    </source>
</reference>
<protein>
    <recommendedName>
        <fullName evidence="1">Bacterial CdiA-CT RNAse A domain-containing protein</fullName>
    </recommendedName>
</protein>